<name>A0AAU0ME26_9MICO</name>
<feature type="transmembrane region" description="Helical" evidence="7">
    <location>
        <begin position="56"/>
        <end position="77"/>
    </location>
</feature>
<reference evidence="9 10" key="1">
    <citation type="submission" date="2023-10" db="EMBL/GenBank/DDBJ databases">
        <title>Y20.</title>
        <authorList>
            <person name="Zhang G."/>
            <person name="Ding Y."/>
        </authorList>
    </citation>
    <scope>NUCLEOTIDE SEQUENCE [LARGE SCALE GENOMIC DNA]</scope>
    <source>
        <strain evidence="9 10">Y20</strain>
    </source>
</reference>
<feature type="transmembrane region" description="Helical" evidence="7">
    <location>
        <begin position="349"/>
        <end position="370"/>
    </location>
</feature>
<evidence type="ECO:0000256" key="5">
    <source>
        <dbReference type="ARBA" id="ARBA00023136"/>
    </source>
</evidence>
<evidence type="ECO:0000256" key="6">
    <source>
        <dbReference type="SAM" id="MobiDB-lite"/>
    </source>
</evidence>
<evidence type="ECO:0000259" key="8">
    <source>
        <dbReference type="PROSITE" id="PS50850"/>
    </source>
</evidence>
<dbReference type="CDD" id="cd17324">
    <property type="entry name" value="MFS_NepI_like"/>
    <property type="match status" value="1"/>
</dbReference>
<feature type="transmembrane region" description="Helical" evidence="7">
    <location>
        <begin position="89"/>
        <end position="110"/>
    </location>
</feature>
<dbReference type="Pfam" id="PF07690">
    <property type="entry name" value="MFS_1"/>
    <property type="match status" value="1"/>
</dbReference>
<evidence type="ECO:0000313" key="9">
    <source>
        <dbReference type="EMBL" id="WOQ68750.1"/>
    </source>
</evidence>
<protein>
    <submittedName>
        <fullName evidence="9">MFS transporter</fullName>
    </submittedName>
</protein>
<keyword evidence="2" id="KW-1003">Cell membrane</keyword>
<keyword evidence="5 7" id="KW-0472">Membrane</keyword>
<evidence type="ECO:0000256" key="3">
    <source>
        <dbReference type="ARBA" id="ARBA00022692"/>
    </source>
</evidence>
<dbReference type="GO" id="GO:0005886">
    <property type="term" value="C:plasma membrane"/>
    <property type="evidence" value="ECO:0007669"/>
    <property type="project" value="UniProtKB-SubCell"/>
</dbReference>
<feature type="transmembrane region" description="Helical" evidence="7">
    <location>
        <begin position="12"/>
        <end position="36"/>
    </location>
</feature>
<dbReference type="KEGG" id="mliy:RYJ27_08485"/>
<feature type="transmembrane region" description="Helical" evidence="7">
    <location>
        <begin position="175"/>
        <end position="196"/>
    </location>
</feature>
<dbReference type="InterPro" id="IPR050189">
    <property type="entry name" value="MFS_Efflux_Transporters"/>
</dbReference>
<evidence type="ECO:0000256" key="7">
    <source>
        <dbReference type="SAM" id="Phobius"/>
    </source>
</evidence>
<dbReference type="InterPro" id="IPR020846">
    <property type="entry name" value="MFS_dom"/>
</dbReference>
<sequence>MTPAHPRRGAATWALLSLAVGSFGIGMTEFVVMGLLPQIAQDLLPELWTRSPDDAIAAAGWLITLYALGVVVGAPTVSGLVARFPRNRVIVGLAAAMAVFSVLTVLAPTFELVAVSRFLAGLPHGGFFGMGALIAADMLGPGKRGQGVAIVLTGLTVANVVGVPLGTWLGQVTGWRSAFAVVAAIFVVCAVMLAFFTPPHAGDPSRTFRAELRVFRVGQVWLALAIGAIGFGGFFAVYSYVSPLVTEVAGSPEWVVPIVLVVMGVGMTVGNLLGGRLADANLRATLIVSLIVLALVLSLLALSAAWIVPLVILVFAVGATSAITSPAIQTRLMDVAGDNQSIAAALNHSALNIGNSLGAFLGGVVIAAGWGFVMPAWTGVVLAILGVGIALLSFRLERDGGRATRRVGAEDPANPSAEAVGVATGPIGRG</sequence>
<dbReference type="EMBL" id="CP137080">
    <property type="protein sequence ID" value="WOQ68750.1"/>
    <property type="molecule type" value="Genomic_DNA"/>
</dbReference>
<accession>A0AAU0ME26</accession>
<dbReference type="InterPro" id="IPR036259">
    <property type="entry name" value="MFS_trans_sf"/>
</dbReference>
<gene>
    <name evidence="9" type="ORF">RYJ27_08485</name>
</gene>
<dbReference type="PANTHER" id="PTHR43124">
    <property type="entry name" value="PURINE EFFLUX PUMP PBUE"/>
    <property type="match status" value="1"/>
</dbReference>
<dbReference type="Gene3D" id="1.20.1250.20">
    <property type="entry name" value="MFS general substrate transporter like domains"/>
    <property type="match status" value="1"/>
</dbReference>
<dbReference type="InterPro" id="IPR011701">
    <property type="entry name" value="MFS"/>
</dbReference>
<evidence type="ECO:0000313" key="10">
    <source>
        <dbReference type="Proteomes" id="UP001329313"/>
    </source>
</evidence>
<dbReference type="PROSITE" id="PS50850">
    <property type="entry name" value="MFS"/>
    <property type="match status" value="1"/>
</dbReference>
<feature type="transmembrane region" description="Helical" evidence="7">
    <location>
        <begin position="280"/>
        <end position="300"/>
    </location>
</feature>
<dbReference type="AlphaFoldDB" id="A0AAU0ME26"/>
<comment type="subcellular location">
    <subcellularLocation>
        <location evidence="1">Cell membrane</location>
        <topology evidence="1">Multi-pass membrane protein</topology>
    </subcellularLocation>
</comment>
<dbReference type="SUPFAM" id="SSF103473">
    <property type="entry name" value="MFS general substrate transporter"/>
    <property type="match status" value="1"/>
</dbReference>
<evidence type="ECO:0000256" key="4">
    <source>
        <dbReference type="ARBA" id="ARBA00022989"/>
    </source>
</evidence>
<feature type="transmembrane region" description="Helical" evidence="7">
    <location>
        <begin position="148"/>
        <end position="169"/>
    </location>
</feature>
<feature type="domain" description="Major facilitator superfamily (MFS) profile" evidence="8">
    <location>
        <begin position="14"/>
        <end position="398"/>
    </location>
</feature>
<dbReference type="RefSeq" id="WP_330169892.1">
    <property type="nucleotide sequence ID" value="NZ_CP137080.1"/>
</dbReference>
<dbReference type="Proteomes" id="UP001329313">
    <property type="component" value="Chromosome"/>
</dbReference>
<evidence type="ECO:0000256" key="1">
    <source>
        <dbReference type="ARBA" id="ARBA00004651"/>
    </source>
</evidence>
<evidence type="ECO:0000256" key="2">
    <source>
        <dbReference type="ARBA" id="ARBA00022475"/>
    </source>
</evidence>
<feature type="region of interest" description="Disordered" evidence="6">
    <location>
        <begin position="405"/>
        <end position="430"/>
    </location>
</feature>
<feature type="transmembrane region" description="Helical" evidence="7">
    <location>
        <begin position="116"/>
        <end position="136"/>
    </location>
</feature>
<feature type="transmembrane region" description="Helical" evidence="7">
    <location>
        <begin position="306"/>
        <end position="328"/>
    </location>
</feature>
<dbReference type="PANTHER" id="PTHR43124:SF3">
    <property type="entry name" value="CHLORAMPHENICOL EFFLUX PUMP RV0191"/>
    <property type="match status" value="1"/>
</dbReference>
<keyword evidence="10" id="KW-1185">Reference proteome</keyword>
<keyword evidence="4 7" id="KW-1133">Transmembrane helix</keyword>
<feature type="transmembrane region" description="Helical" evidence="7">
    <location>
        <begin position="217"/>
        <end position="242"/>
    </location>
</feature>
<feature type="transmembrane region" description="Helical" evidence="7">
    <location>
        <begin position="254"/>
        <end position="273"/>
    </location>
</feature>
<proteinExistence type="predicted"/>
<dbReference type="GO" id="GO:0022857">
    <property type="term" value="F:transmembrane transporter activity"/>
    <property type="evidence" value="ECO:0007669"/>
    <property type="project" value="InterPro"/>
</dbReference>
<feature type="transmembrane region" description="Helical" evidence="7">
    <location>
        <begin position="376"/>
        <end position="396"/>
    </location>
</feature>
<organism evidence="9 10">
    <name type="scientific">Microbacterium limosum</name>
    <dbReference type="NCBI Taxonomy" id="3079935"/>
    <lineage>
        <taxon>Bacteria</taxon>
        <taxon>Bacillati</taxon>
        <taxon>Actinomycetota</taxon>
        <taxon>Actinomycetes</taxon>
        <taxon>Micrococcales</taxon>
        <taxon>Microbacteriaceae</taxon>
        <taxon>Microbacterium</taxon>
    </lineage>
</organism>
<keyword evidence="3 7" id="KW-0812">Transmembrane</keyword>